<dbReference type="FunFam" id="3.40.33.10:FF:000004">
    <property type="entry name" value="CAP, cysteine-rich secretory protein, antigen 5"/>
    <property type="match status" value="1"/>
</dbReference>
<dbReference type="GO" id="GO:0005576">
    <property type="term" value="C:extracellular region"/>
    <property type="evidence" value="ECO:0007669"/>
    <property type="project" value="InterPro"/>
</dbReference>
<dbReference type="SUPFAM" id="SSF55797">
    <property type="entry name" value="PR-1-like"/>
    <property type="match status" value="1"/>
</dbReference>
<dbReference type="InterPro" id="IPR018244">
    <property type="entry name" value="Allrgn_V5/Tpx1_CS"/>
</dbReference>
<evidence type="ECO:0000313" key="3">
    <source>
        <dbReference type="EMBL" id="SMD32134.1"/>
    </source>
</evidence>
<dbReference type="PRINTS" id="PR00837">
    <property type="entry name" value="V5TPXLIKE"/>
</dbReference>
<dbReference type="PANTHER" id="PTHR10334">
    <property type="entry name" value="CYSTEINE-RICH SECRETORY PROTEIN-RELATED"/>
    <property type="match status" value="1"/>
</dbReference>
<sequence length="162" mass="18250">MKKSVVLLLLFIASSDLLLAQKADDKEIELLIERHNYWRSDVGVSDINYSAELANVANKWAIELKTQGCSFKHSQNAYGENLFKGTVGYFTVGDAVDSWGAEKQDYDYKKNKCQTDKMCGHYTQIVWKNTTEVGCAKSICDGSVIWVCNYNPPGNFIGQKPY</sequence>
<dbReference type="InterPro" id="IPR001283">
    <property type="entry name" value="CRISP-related"/>
</dbReference>
<dbReference type="AlphaFoldDB" id="A0A1W2G6J4"/>
<organism evidence="3 4">
    <name type="scientific">Reichenbachiella faecimaris</name>
    <dbReference type="NCBI Taxonomy" id="692418"/>
    <lineage>
        <taxon>Bacteria</taxon>
        <taxon>Pseudomonadati</taxon>
        <taxon>Bacteroidota</taxon>
        <taxon>Cytophagia</taxon>
        <taxon>Cytophagales</taxon>
        <taxon>Reichenbachiellaceae</taxon>
        <taxon>Reichenbachiella</taxon>
    </lineage>
</organism>
<keyword evidence="1" id="KW-0732">Signal</keyword>
<keyword evidence="4" id="KW-1185">Reference proteome</keyword>
<dbReference type="Pfam" id="PF00188">
    <property type="entry name" value="CAP"/>
    <property type="match status" value="1"/>
</dbReference>
<evidence type="ECO:0000259" key="2">
    <source>
        <dbReference type="SMART" id="SM00198"/>
    </source>
</evidence>
<feature type="domain" description="SCP" evidence="2">
    <location>
        <begin position="26"/>
        <end position="158"/>
    </location>
</feature>
<name>A0A1W2G6J4_REIFA</name>
<dbReference type="Proteomes" id="UP000192472">
    <property type="component" value="Unassembled WGS sequence"/>
</dbReference>
<evidence type="ECO:0000256" key="1">
    <source>
        <dbReference type="SAM" id="SignalP"/>
    </source>
</evidence>
<dbReference type="Gene3D" id="3.40.33.10">
    <property type="entry name" value="CAP"/>
    <property type="match status" value="1"/>
</dbReference>
<evidence type="ECO:0000313" key="4">
    <source>
        <dbReference type="Proteomes" id="UP000192472"/>
    </source>
</evidence>
<dbReference type="InterPro" id="IPR014044">
    <property type="entry name" value="CAP_dom"/>
</dbReference>
<proteinExistence type="predicted"/>
<dbReference type="PROSITE" id="PS01009">
    <property type="entry name" value="CRISP_1"/>
    <property type="match status" value="1"/>
</dbReference>
<dbReference type="STRING" id="692418.SAMN04488029_0474"/>
<feature type="chain" id="PRO_5012890541" evidence="1">
    <location>
        <begin position="20"/>
        <end position="162"/>
    </location>
</feature>
<feature type="signal peptide" evidence="1">
    <location>
        <begin position="1"/>
        <end position="19"/>
    </location>
</feature>
<reference evidence="3 4" key="1">
    <citation type="submission" date="2017-04" db="EMBL/GenBank/DDBJ databases">
        <authorList>
            <person name="Afonso C.L."/>
            <person name="Miller P.J."/>
            <person name="Scott M.A."/>
            <person name="Spackman E."/>
            <person name="Goraichik I."/>
            <person name="Dimitrov K.M."/>
            <person name="Suarez D.L."/>
            <person name="Swayne D.E."/>
        </authorList>
    </citation>
    <scope>NUCLEOTIDE SEQUENCE [LARGE SCALE GENOMIC DNA]</scope>
    <source>
        <strain evidence="3 4">DSM 26133</strain>
    </source>
</reference>
<protein>
    <submittedName>
        <fullName evidence="3">Pathogenesis-related protein 1</fullName>
    </submittedName>
</protein>
<dbReference type="SMART" id="SM00198">
    <property type="entry name" value="SCP"/>
    <property type="match status" value="1"/>
</dbReference>
<dbReference type="CDD" id="cd05381">
    <property type="entry name" value="CAP_PR-1"/>
    <property type="match status" value="1"/>
</dbReference>
<gene>
    <name evidence="3" type="ORF">SAMN04488029_0474</name>
</gene>
<dbReference type="RefSeq" id="WP_084370814.1">
    <property type="nucleotide sequence ID" value="NZ_FWYF01000001.1"/>
</dbReference>
<dbReference type="EMBL" id="FWYF01000001">
    <property type="protein sequence ID" value="SMD32134.1"/>
    <property type="molecule type" value="Genomic_DNA"/>
</dbReference>
<dbReference type="OrthoDB" id="9794228at2"/>
<accession>A0A1W2G6J4</accession>
<dbReference type="InterPro" id="IPR035940">
    <property type="entry name" value="CAP_sf"/>
</dbReference>